<proteinExistence type="predicted"/>
<dbReference type="Proteomes" id="UP001213799">
    <property type="component" value="Unassembled WGS sequence"/>
</dbReference>
<protein>
    <submittedName>
        <fullName evidence="1">Heterokaryon incompatibility protein het-6-like protein</fullName>
    </submittedName>
</protein>
<dbReference type="AlphaFoldDB" id="A0AAD6EDE2"/>
<reference evidence="1" key="2">
    <citation type="submission" date="2023-01" db="EMBL/GenBank/DDBJ databases">
        <authorList>
            <person name="Petersen C."/>
        </authorList>
    </citation>
    <scope>NUCLEOTIDE SEQUENCE</scope>
    <source>
        <strain evidence="1">IBT 12815</strain>
    </source>
</reference>
<sequence>MEDLTQCDKPKPRWLLDTHEWRIVLYTEVASQVESADEGYGIVSYTWGLALGYSDNYTLDPGRCQEDNEQYWQPLYLVGLDVCSVGGPEWDEANYPYDEAGAGRGGCKTSATERWLLSGWTLQEGIMLSETRLIDGAGHTLNNDRFIHGGKARVVNLTDVITGLATEIGKAFVNQADGKEPQSQIDKAIRGSTENSEKLLDVLIQFVKSGLVSYAKDSALYILAGKKKRYFSRPLDECWALLGAMGIDDVQVSYTLSMWESKTIFLRALIRKFQWSMLLLPDPSPATQTAFKWLQLVDGDVTPIGIFVDSMVGWKTCLSYHIRVADKVRLISSTTATQEDKEILSQAVYLPMEDLEIREECVGKRCVVIQGFYKPPQRGEVGVYRGTIDIWCKNAVEIVAGSLQLDPTL</sequence>
<dbReference type="RefSeq" id="XP_056756220.1">
    <property type="nucleotide sequence ID" value="XM_056891225.1"/>
</dbReference>
<reference evidence="1" key="1">
    <citation type="journal article" date="2023" name="IMA Fungus">
        <title>Comparative genomic study of the Penicillium genus elucidates a diverse pangenome and 15 lateral gene transfer events.</title>
        <authorList>
            <person name="Petersen C."/>
            <person name="Sorensen T."/>
            <person name="Nielsen M.R."/>
            <person name="Sondergaard T.E."/>
            <person name="Sorensen J.L."/>
            <person name="Fitzpatrick D.A."/>
            <person name="Frisvad J.C."/>
            <person name="Nielsen K.L."/>
        </authorList>
    </citation>
    <scope>NUCLEOTIDE SEQUENCE</scope>
    <source>
        <strain evidence="1">IBT 12815</strain>
    </source>
</reference>
<keyword evidence="2" id="KW-1185">Reference proteome</keyword>
<dbReference type="EMBL" id="JAQJAE010000001">
    <property type="protein sequence ID" value="KAJ5615053.1"/>
    <property type="molecule type" value="Genomic_DNA"/>
</dbReference>
<accession>A0AAD6EDE2</accession>
<gene>
    <name evidence="1" type="ORF">N7537_000167</name>
</gene>
<organism evidence="1 2">
    <name type="scientific">Penicillium hordei</name>
    <dbReference type="NCBI Taxonomy" id="40994"/>
    <lineage>
        <taxon>Eukaryota</taxon>
        <taxon>Fungi</taxon>
        <taxon>Dikarya</taxon>
        <taxon>Ascomycota</taxon>
        <taxon>Pezizomycotina</taxon>
        <taxon>Eurotiomycetes</taxon>
        <taxon>Eurotiomycetidae</taxon>
        <taxon>Eurotiales</taxon>
        <taxon>Aspergillaceae</taxon>
        <taxon>Penicillium</taxon>
    </lineage>
</organism>
<comment type="caution">
    <text evidence="1">The sequence shown here is derived from an EMBL/GenBank/DDBJ whole genome shotgun (WGS) entry which is preliminary data.</text>
</comment>
<evidence type="ECO:0000313" key="1">
    <source>
        <dbReference type="EMBL" id="KAJ5615053.1"/>
    </source>
</evidence>
<dbReference type="GeneID" id="81581467"/>
<name>A0AAD6EDE2_9EURO</name>
<evidence type="ECO:0000313" key="2">
    <source>
        <dbReference type="Proteomes" id="UP001213799"/>
    </source>
</evidence>